<dbReference type="AlphaFoldDB" id="A0A7I9WV26"/>
<reference evidence="1 2" key="1">
    <citation type="journal article" date="2019" name="Emerg. Microbes Infect.">
        <title>Comprehensive subspecies identification of 175 nontuberculous mycobacteria species based on 7547 genomic profiles.</title>
        <authorList>
            <person name="Matsumoto Y."/>
            <person name="Kinjo T."/>
            <person name="Motooka D."/>
            <person name="Nabeya D."/>
            <person name="Jung N."/>
            <person name="Uechi K."/>
            <person name="Horii T."/>
            <person name="Iida T."/>
            <person name="Fujita J."/>
            <person name="Nakamura S."/>
        </authorList>
    </citation>
    <scope>NUCLEOTIDE SEQUENCE [LARGE SCALE GENOMIC DNA]</scope>
    <source>
        <strain evidence="1 2">JCM 13392</strain>
    </source>
</reference>
<evidence type="ECO:0000313" key="2">
    <source>
        <dbReference type="Proteomes" id="UP000465241"/>
    </source>
</evidence>
<dbReference type="Proteomes" id="UP000465241">
    <property type="component" value="Unassembled WGS sequence"/>
</dbReference>
<dbReference type="PIRSF" id="PIRSF001439">
    <property type="entry name" value="CryM"/>
    <property type="match status" value="1"/>
</dbReference>
<dbReference type="InterPro" id="IPR003462">
    <property type="entry name" value="ODC_Mu_crystall"/>
</dbReference>
<organism evidence="1 2">
    <name type="scientific">Mycolicibacterium murale</name>
    <dbReference type="NCBI Taxonomy" id="182220"/>
    <lineage>
        <taxon>Bacteria</taxon>
        <taxon>Bacillati</taxon>
        <taxon>Actinomycetota</taxon>
        <taxon>Actinomycetes</taxon>
        <taxon>Mycobacteriales</taxon>
        <taxon>Mycobacteriaceae</taxon>
        <taxon>Mycolicibacterium</taxon>
    </lineage>
</organism>
<dbReference type="RefSeq" id="WP_068915369.1">
    <property type="nucleotide sequence ID" value="NZ_BLKT01000003.1"/>
</dbReference>
<proteinExistence type="predicted"/>
<dbReference type="PANTHER" id="PTHR13812:SF19">
    <property type="entry name" value="KETIMINE REDUCTASE MU-CRYSTALLIN"/>
    <property type="match status" value="1"/>
</dbReference>
<dbReference type="InterPro" id="IPR023401">
    <property type="entry name" value="ODC_N"/>
</dbReference>
<sequence length="331" mass="34055">MNLDEVPVVGAEKLASAVSYPEAIHAISAALRTQVGAGDTPLRTRTEMSHGHLLYMPSQVGDVVGIKLASVSPGNPKLGLPRIQGLVALYDSETLQPILLADASGLTTLRTAAVSAVAVDNLAPCTASTLVVFGAGPQSRSHVSAISSVRPIRQVTVVGRSPEPTRSLVAELAASGLQAQAGTPEAVRSADIVACCTSATSPLFDSSELKADATVVAIGSHSPQAREVDSALVERAYVVVESRASAFAEAGDVILACGEGVPRQHAVDAELADIIREPHIGADRPRLFKGVGEAWADVAVAVAAARKLGLLDRPGVATHRRSDTVPAKGLS</sequence>
<protein>
    <submittedName>
        <fullName evidence="1">Ornithine cyclodeaminase</fullName>
    </submittedName>
</protein>
<dbReference type="Pfam" id="PF02423">
    <property type="entry name" value="OCD_Mu_crystall"/>
    <property type="match status" value="1"/>
</dbReference>
<dbReference type="PANTHER" id="PTHR13812">
    <property type="entry name" value="KETIMINE REDUCTASE MU-CRYSTALLIN"/>
    <property type="match status" value="1"/>
</dbReference>
<dbReference type="Gene3D" id="3.30.1780.10">
    <property type="entry name" value="ornithine cyclodeaminase, domain 1"/>
    <property type="match status" value="1"/>
</dbReference>
<dbReference type="EMBL" id="BLKT01000003">
    <property type="protein sequence ID" value="GFG61592.1"/>
    <property type="molecule type" value="Genomic_DNA"/>
</dbReference>
<dbReference type="SUPFAM" id="SSF51735">
    <property type="entry name" value="NAD(P)-binding Rossmann-fold domains"/>
    <property type="match status" value="1"/>
</dbReference>
<accession>A0A7I9WV26</accession>
<dbReference type="GO" id="GO:0005737">
    <property type="term" value="C:cytoplasm"/>
    <property type="evidence" value="ECO:0007669"/>
    <property type="project" value="TreeGrafter"/>
</dbReference>
<dbReference type="InterPro" id="IPR036291">
    <property type="entry name" value="NAD(P)-bd_dom_sf"/>
</dbReference>
<dbReference type="Gene3D" id="3.40.50.720">
    <property type="entry name" value="NAD(P)-binding Rossmann-like Domain"/>
    <property type="match status" value="1"/>
</dbReference>
<evidence type="ECO:0000313" key="1">
    <source>
        <dbReference type="EMBL" id="GFG61592.1"/>
    </source>
</evidence>
<comment type="caution">
    <text evidence="1">The sequence shown here is derived from an EMBL/GenBank/DDBJ whole genome shotgun (WGS) entry which is preliminary data.</text>
</comment>
<keyword evidence="2" id="KW-1185">Reference proteome</keyword>
<gene>
    <name evidence="1" type="ORF">MMUR_57280</name>
</gene>
<name>A0A7I9WV26_9MYCO</name>